<dbReference type="InParanoid" id="A0A2J6SP95"/>
<dbReference type="EMBL" id="KZ613899">
    <property type="protein sequence ID" value="PMD52597.1"/>
    <property type="molecule type" value="Genomic_DNA"/>
</dbReference>
<dbReference type="AlphaFoldDB" id="A0A2J6SP95"/>
<dbReference type="GeneID" id="36579088"/>
<evidence type="ECO:0000313" key="1">
    <source>
        <dbReference type="EMBL" id="PMD52597.1"/>
    </source>
</evidence>
<reference evidence="1 2" key="1">
    <citation type="submission" date="2016-04" db="EMBL/GenBank/DDBJ databases">
        <title>A degradative enzymes factory behind the ericoid mycorrhizal symbiosis.</title>
        <authorList>
            <consortium name="DOE Joint Genome Institute"/>
            <person name="Martino E."/>
            <person name="Morin E."/>
            <person name="Grelet G."/>
            <person name="Kuo A."/>
            <person name="Kohler A."/>
            <person name="Daghino S."/>
            <person name="Barry K."/>
            <person name="Choi C."/>
            <person name="Cichocki N."/>
            <person name="Clum A."/>
            <person name="Copeland A."/>
            <person name="Hainaut M."/>
            <person name="Haridas S."/>
            <person name="Labutti K."/>
            <person name="Lindquist E."/>
            <person name="Lipzen A."/>
            <person name="Khouja H.-R."/>
            <person name="Murat C."/>
            <person name="Ohm R."/>
            <person name="Olson A."/>
            <person name="Spatafora J."/>
            <person name="Veneault-Fourrey C."/>
            <person name="Henrissat B."/>
            <person name="Grigoriev I."/>
            <person name="Martin F."/>
            <person name="Perotto S."/>
        </authorList>
    </citation>
    <scope>NUCLEOTIDE SEQUENCE [LARGE SCALE GENOMIC DNA]</scope>
    <source>
        <strain evidence="1 2">E</strain>
    </source>
</reference>
<evidence type="ECO:0000313" key="2">
    <source>
        <dbReference type="Proteomes" id="UP000235371"/>
    </source>
</evidence>
<keyword evidence="2" id="KW-1185">Reference proteome</keyword>
<sequence length="166" mass="18840">MLSTFFQINGVEKNKDTTPPFPDSGIGRRSYIYTKRLGIISRSLLRLEKPRQACRSAWISRRGCELQHTGFLFLPRGRSLVHLDIPLVENPTNCDTKNRGWVVADCQTGNGLRGRPCRTIRDLTPYGISSAQPRRCGFLNGKNGLCKYNITRATSKWREPTQGQKE</sequence>
<accession>A0A2J6SP95</accession>
<name>A0A2J6SP95_9HELO</name>
<dbReference type="Proteomes" id="UP000235371">
    <property type="component" value="Unassembled WGS sequence"/>
</dbReference>
<protein>
    <submittedName>
        <fullName evidence="1">Uncharacterized protein</fullName>
    </submittedName>
</protein>
<organism evidence="1 2">
    <name type="scientific">Hyaloscypha bicolor E</name>
    <dbReference type="NCBI Taxonomy" id="1095630"/>
    <lineage>
        <taxon>Eukaryota</taxon>
        <taxon>Fungi</taxon>
        <taxon>Dikarya</taxon>
        <taxon>Ascomycota</taxon>
        <taxon>Pezizomycotina</taxon>
        <taxon>Leotiomycetes</taxon>
        <taxon>Helotiales</taxon>
        <taxon>Hyaloscyphaceae</taxon>
        <taxon>Hyaloscypha</taxon>
        <taxon>Hyaloscypha bicolor</taxon>
    </lineage>
</organism>
<gene>
    <name evidence="1" type="ORF">K444DRAFT_202186</name>
</gene>
<proteinExistence type="predicted"/>
<dbReference type="RefSeq" id="XP_024729501.1">
    <property type="nucleotide sequence ID" value="XM_024871006.1"/>
</dbReference>